<evidence type="ECO:0000256" key="1">
    <source>
        <dbReference type="SAM" id="MobiDB-lite"/>
    </source>
</evidence>
<accession>A0A9X7VY91</accession>
<gene>
    <name evidence="2" type="ORF">JZ786_15590</name>
</gene>
<keyword evidence="3" id="KW-1185">Reference proteome</keyword>
<evidence type="ECO:0000313" key="3">
    <source>
        <dbReference type="Proteomes" id="UP000663505"/>
    </source>
</evidence>
<dbReference type="InterPro" id="IPR013324">
    <property type="entry name" value="RNA_pol_sigma_r3/r4-like"/>
</dbReference>
<protein>
    <submittedName>
        <fullName evidence="2">Uncharacterized protein</fullName>
    </submittedName>
</protein>
<organism evidence="2 3">
    <name type="scientific">Alicyclobacillus mengziensis</name>
    <dbReference type="NCBI Taxonomy" id="2931921"/>
    <lineage>
        <taxon>Bacteria</taxon>
        <taxon>Bacillati</taxon>
        <taxon>Bacillota</taxon>
        <taxon>Bacilli</taxon>
        <taxon>Bacillales</taxon>
        <taxon>Alicyclobacillaceae</taxon>
        <taxon>Alicyclobacillus</taxon>
    </lineage>
</organism>
<dbReference type="AlphaFoldDB" id="A0A9X7VY91"/>
<dbReference type="Proteomes" id="UP000663505">
    <property type="component" value="Chromosome"/>
</dbReference>
<dbReference type="Gene3D" id="1.10.10.10">
    <property type="entry name" value="Winged helix-like DNA-binding domain superfamily/Winged helix DNA-binding domain"/>
    <property type="match status" value="1"/>
</dbReference>
<feature type="region of interest" description="Disordered" evidence="1">
    <location>
        <begin position="85"/>
        <end position="110"/>
    </location>
</feature>
<dbReference type="InterPro" id="IPR036388">
    <property type="entry name" value="WH-like_DNA-bd_sf"/>
</dbReference>
<dbReference type="EMBL" id="CP071182">
    <property type="protein sequence ID" value="QSO45953.1"/>
    <property type="molecule type" value="Genomic_DNA"/>
</dbReference>
<dbReference type="SUPFAM" id="SSF88659">
    <property type="entry name" value="Sigma3 and sigma4 domains of RNA polymerase sigma factors"/>
    <property type="match status" value="1"/>
</dbReference>
<evidence type="ECO:0000313" key="2">
    <source>
        <dbReference type="EMBL" id="QSO45953.1"/>
    </source>
</evidence>
<name>A0A9X7VY91_9BACL</name>
<proteinExistence type="predicted"/>
<sequence length="653" mass="69708">MNRKQRTDDKKVRTMEQWIESYATAVLQFATLYTDSSEVAQDLTVRSFAEAYRRLDLAHVYLTDKNALFGGVVTACRGLNTKQPLPLENEKGGAQDVTHPPVESPSTTFAPGRSALSQAVSHLPLEMRVVLLLSAIAELGLSDISRILLLPRRVVSSRIELAKTALSESTDDTLKTTDVMDALCNAVEEIRAADALITRIRKVVAATVQEVRAERRHRGPRWLKYATVVTGLFSIAAVDLGMHTATSGHAPAPTTAVSSLLDTAGLPSALSGLPVFIDAQFKLSSLPDSTSLNHIVLTNTGVYLPTLDQSANSWPSIQVQYVPYADKGQDFKSAAQQLAAIDMVPPIDAQKQAQQAGSSDWKIDTWQFAVTGKWAVASVGWVSGTSLSTVTQIYLLYLPSGESNLVQTIGNASGSGPEQMAAVTAGDNRVIIQGAVQNTALVTAGKPGTGTNRPNNTGTKNTGTQNTGTKNTTTSAAHATTGSKNTGTTSLVSLPLEVYHLTGTIPLKALTKPNQIPAPFGLMKNPAVFSEGIVFRGVVGQSLNTSDANEAWYLMSWNGDLSIFVGPPADGQHHFAVIGNNSDLWWAETTPNPAKNTNARWQVLMSPLTGDSVGQPAALNLSGPVVWFGAYNNRVAWVQDTQGQLQLVVGAVK</sequence>
<dbReference type="RefSeq" id="WP_206655325.1">
    <property type="nucleotide sequence ID" value="NZ_CP071182.1"/>
</dbReference>
<feature type="region of interest" description="Disordered" evidence="1">
    <location>
        <begin position="443"/>
        <end position="486"/>
    </location>
</feature>
<feature type="compositionally biased region" description="Low complexity" evidence="1">
    <location>
        <begin position="445"/>
        <end position="481"/>
    </location>
</feature>
<dbReference type="KEGG" id="afx:JZ786_15590"/>
<reference evidence="2 3" key="1">
    <citation type="submission" date="2021-02" db="EMBL/GenBank/DDBJ databases">
        <title>Alicyclobacillus curvatus sp. nov. and Alicyclobacillus mengziensis sp. nov., two acidophilic bacteria isolated from acid mine drainage.</title>
        <authorList>
            <person name="Huang Y."/>
        </authorList>
    </citation>
    <scope>NUCLEOTIDE SEQUENCE [LARGE SCALE GENOMIC DNA]</scope>
    <source>
        <strain evidence="2 3">S30H14</strain>
    </source>
</reference>